<organism evidence="2 3">
    <name type="scientific">Plesiocystis pacifica SIR-1</name>
    <dbReference type="NCBI Taxonomy" id="391625"/>
    <lineage>
        <taxon>Bacteria</taxon>
        <taxon>Pseudomonadati</taxon>
        <taxon>Myxococcota</taxon>
        <taxon>Polyangia</taxon>
        <taxon>Nannocystales</taxon>
        <taxon>Nannocystaceae</taxon>
        <taxon>Plesiocystis</taxon>
    </lineage>
</organism>
<dbReference type="Proteomes" id="UP000005801">
    <property type="component" value="Unassembled WGS sequence"/>
</dbReference>
<keyword evidence="1" id="KW-0812">Transmembrane</keyword>
<gene>
    <name evidence="2" type="ORF">PPSIR1_39625</name>
</gene>
<dbReference type="RefSeq" id="WP_006969404.1">
    <property type="nucleotide sequence ID" value="NZ_ABCS01000003.1"/>
</dbReference>
<comment type="caution">
    <text evidence="2">The sequence shown here is derived from an EMBL/GenBank/DDBJ whole genome shotgun (WGS) entry which is preliminary data.</text>
</comment>
<evidence type="ECO:0000313" key="2">
    <source>
        <dbReference type="EMBL" id="EDM81434.1"/>
    </source>
</evidence>
<proteinExistence type="predicted"/>
<accession>A6FY55</accession>
<evidence type="ECO:0008006" key="4">
    <source>
        <dbReference type="Google" id="ProtNLM"/>
    </source>
</evidence>
<keyword evidence="1" id="KW-1133">Transmembrane helix</keyword>
<dbReference type="EMBL" id="ABCS01000003">
    <property type="protein sequence ID" value="EDM81434.1"/>
    <property type="molecule type" value="Genomic_DNA"/>
</dbReference>
<keyword evidence="1" id="KW-0472">Membrane</keyword>
<dbReference type="AlphaFoldDB" id="A6FY55"/>
<feature type="transmembrane region" description="Helical" evidence="1">
    <location>
        <begin position="107"/>
        <end position="126"/>
    </location>
</feature>
<name>A6FY55_9BACT</name>
<dbReference type="OrthoDB" id="9918168at2"/>
<reference evidence="2 3" key="1">
    <citation type="submission" date="2007-06" db="EMBL/GenBank/DDBJ databases">
        <authorList>
            <person name="Shimkets L."/>
            <person name="Ferriera S."/>
            <person name="Johnson J."/>
            <person name="Kravitz S."/>
            <person name="Beeson K."/>
            <person name="Sutton G."/>
            <person name="Rogers Y.-H."/>
            <person name="Friedman R."/>
            <person name="Frazier M."/>
            <person name="Venter J.C."/>
        </authorList>
    </citation>
    <scope>NUCLEOTIDE SEQUENCE [LARGE SCALE GENOMIC DNA]</scope>
    <source>
        <strain evidence="2 3">SIR-1</strain>
    </source>
</reference>
<dbReference type="STRING" id="391625.PPSIR1_39625"/>
<protein>
    <recommendedName>
        <fullName evidence="4">MotA/TolQ/ExbB proton channel domain-containing protein</fullName>
    </recommendedName>
</protein>
<sequence length="131" mass="14143">MGDFVQFYTNGGLFMHIITLTIGAAVAMLVYESALKRQDSKEGEPQGDEAPSPYLHLADRLAWIAVGLGVVGSLFGFFDMCAALQSIDPELRVDATLRASGIVPTTLAWGLMTALPVWMATTVRGLRRARA</sequence>
<feature type="transmembrane region" description="Helical" evidence="1">
    <location>
        <begin position="12"/>
        <end position="31"/>
    </location>
</feature>
<evidence type="ECO:0000313" key="3">
    <source>
        <dbReference type="Proteomes" id="UP000005801"/>
    </source>
</evidence>
<feature type="transmembrane region" description="Helical" evidence="1">
    <location>
        <begin position="61"/>
        <end position="87"/>
    </location>
</feature>
<evidence type="ECO:0000256" key="1">
    <source>
        <dbReference type="SAM" id="Phobius"/>
    </source>
</evidence>
<keyword evidence="3" id="KW-1185">Reference proteome</keyword>